<keyword evidence="3" id="KW-1185">Reference proteome</keyword>
<evidence type="ECO:0008006" key="4">
    <source>
        <dbReference type="Google" id="ProtNLM"/>
    </source>
</evidence>
<dbReference type="InterPro" id="IPR025316">
    <property type="entry name" value="DUF4221"/>
</dbReference>
<protein>
    <recommendedName>
        <fullName evidence="4">DUF4221 domain-containing protein</fullName>
    </recommendedName>
</protein>
<dbReference type="Gene3D" id="2.130.10.10">
    <property type="entry name" value="YVTN repeat-like/Quinoprotein amine dehydrogenase"/>
    <property type="match status" value="1"/>
</dbReference>
<dbReference type="Pfam" id="PF13970">
    <property type="entry name" value="DUF4221"/>
    <property type="match status" value="1"/>
</dbReference>
<proteinExistence type="predicted"/>
<dbReference type="EMBL" id="FTOP01000017">
    <property type="protein sequence ID" value="SIT11395.1"/>
    <property type="molecule type" value="Genomic_DNA"/>
</dbReference>
<evidence type="ECO:0000256" key="1">
    <source>
        <dbReference type="SAM" id="SignalP"/>
    </source>
</evidence>
<feature type="chain" id="PRO_5012365421" description="DUF4221 domain-containing protein" evidence="1">
    <location>
        <begin position="23"/>
        <end position="375"/>
    </location>
</feature>
<organism evidence="2 3">
    <name type="scientific">Belliella pelovolcani</name>
    <dbReference type="NCBI Taxonomy" id="529505"/>
    <lineage>
        <taxon>Bacteria</taxon>
        <taxon>Pseudomonadati</taxon>
        <taxon>Bacteroidota</taxon>
        <taxon>Cytophagia</taxon>
        <taxon>Cytophagales</taxon>
        <taxon>Cyclobacteriaceae</taxon>
        <taxon>Belliella</taxon>
    </lineage>
</organism>
<evidence type="ECO:0000313" key="3">
    <source>
        <dbReference type="Proteomes" id="UP000186026"/>
    </source>
</evidence>
<dbReference type="InterPro" id="IPR015943">
    <property type="entry name" value="WD40/YVTN_repeat-like_dom_sf"/>
</dbReference>
<gene>
    <name evidence="2" type="ORF">SAMN05421761_11757</name>
</gene>
<sequence>MIRSIFTFISLCLLIACNTAKNQEEVASEIQLEIIDEIKTFAMPEGWGHFNHIFVNTRDKIYFYSYGKNSLAAFDKKTSELLFETKFDREGPNGMGGNVADIKVTDDGEIWLYAPGDRFFNMNASGEVLSQYTLKTAEIFEKNISPLGFAFEKVNDVLYIPSIPMTFQWTSLSVDELAALPNVIAYNLQDDTYEFASMFDREFLGTNLNKMIMSGVTLGKDGELIVNHNFRDIFVIKDGVQQSYTASFSQFPADPPTSSKDMFEDMNEIMRILNYTDSYLRIDYLPLHNLYMRVVRFEESPDDGLDRQGTFLASKWALVFLNEDFQKVGEIVLPESATNANYIFETEEGIWFSTDHPNNPDLDEDLFRFRLIKVK</sequence>
<feature type="signal peptide" evidence="1">
    <location>
        <begin position="1"/>
        <end position="22"/>
    </location>
</feature>
<reference evidence="3" key="1">
    <citation type="submission" date="2017-01" db="EMBL/GenBank/DDBJ databases">
        <authorList>
            <person name="Varghese N."/>
            <person name="Submissions S."/>
        </authorList>
    </citation>
    <scope>NUCLEOTIDE SEQUENCE [LARGE SCALE GENOMIC DNA]</scope>
    <source>
        <strain evidence="3">DSM 46698</strain>
    </source>
</reference>
<dbReference type="Proteomes" id="UP000186026">
    <property type="component" value="Unassembled WGS sequence"/>
</dbReference>
<accession>A0A1N7PL85</accession>
<dbReference type="AlphaFoldDB" id="A0A1N7PL85"/>
<name>A0A1N7PL85_9BACT</name>
<dbReference type="PROSITE" id="PS51257">
    <property type="entry name" value="PROKAR_LIPOPROTEIN"/>
    <property type="match status" value="1"/>
</dbReference>
<dbReference type="SUPFAM" id="SSF63829">
    <property type="entry name" value="Calcium-dependent phosphotriesterase"/>
    <property type="match status" value="1"/>
</dbReference>
<dbReference type="RefSeq" id="WP_076502738.1">
    <property type="nucleotide sequence ID" value="NZ_FTOP01000017.1"/>
</dbReference>
<dbReference type="STRING" id="529505.SAMN05421761_11757"/>
<evidence type="ECO:0000313" key="2">
    <source>
        <dbReference type="EMBL" id="SIT11395.1"/>
    </source>
</evidence>
<dbReference type="OrthoDB" id="820466at2"/>
<keyword evidence="1" id="KW-0732">Signal</keyword>